<keyword evidence="2 7" id="KW-0808">Transferase</keyword>
<dbReference type="GO" id="GO:0046983">
    <property type="term" value="F:protein dimerization activity"/>
    <property type="evidence" value="ECO:0007669"/>
    <property type="project" value="InterPro"/>
</dbReference>
<dbReference type="Pfam" id="PF00891">
    <property type="entry name" value="Methyltransf_2"/>
    <property type="match status" value="1"/>
</dbReference>
<feature type="domain" description="O-methyltransferase C-terminal" evidence="5">
    <location>
        <begin position="136"/>
        <end position="344"/>
    </location>
</feature>
<evidence type="ECO:0000256" key="2">
    <source>
        <dbReference type="ARBA" id="ARBA00022679"/>
    </source>
</evidence>
<dbReference type="PIRSF" id="PIRSF005739">
    <property type="entry name" value="O-mtase"/>
    <property type="match status" value="1"/>
</dbReference>
<dbReference type="GO" id="GO:0032259">
    <property type="term" value="P:methylation"/>
    <property type="evidence" value="ECO:0007669"/>
    <property type="project" value="UniProtKB-KW"/>
</dbReference>
<keyword evidence="3" id="KW-0949">S-adenosyl-L-methionine</keyword>
<dbReference type="InterPro" id="IPR036390">
    <property type="entry name" value="WH_DNA-bd_sf"/>
</dbReference>
<dbReference type="Gene3D" id="3.40.50.150">
    <property type="entry name" value="Vaccinia Virus protein VP39"/>
    <property type="match status" value="1"/>
</dbReference>
<feature type="domain" description="O-methyltransferase dimerisation" evidence="6">
    <location>
        <begin position="38"/>
        <end position="113"/>
    </location>
</feature>
<dbReference type="PANTHER" id="PTHR43712">
    <property type="entry name" value="PUTATIVE (AFU_ORTHOLOGUE AFUA_4G14580)-RELATED"/>
    <property type="match status" value="1"/>
</dbReference>
<proteinExistence type="predicted"/>
<dbReference type="PROSITE" id="PS51683">
    <property type="entry name" value="SAM_OMT_II"/>
    <property type="match status" value="1"/>
</dbReference>
<name>A0A1E3SCT0_MYCIE</name>
<dbReference type="Gene3D" id="1.10.10.10">
    <property type="entry name" value="Winged helix-like DNA-binding domain superfamily/Winged helix DNA-binding domain"/>
    <property type="match status" value="1"/>
</dbReference>
<dbReference type="InterPro" id="IPR012967">
    <property type="entry name" value="COMT_dimerisation"/>
</dbReference>
<evidence type="ECO:0000313" key="7">
    <source>
        <dbReference type="EMBL" id="ORB10045.1"/>
    </source>
</evidence>
<dbReference type="InterPro" id="IPR001077">
    <property type="entry name" value="COMT_C"/>
</dbReference>
<evidence type="ECO:0000256" key="4">
    <source>
        <dbReference type="PIRSR" id="PIRSR005739-1"/>
    </source>
</evidence>
<dbReference type="EMBL" id="MVHT01000005">
    <property type="protein sequence ID" value="ORB10045.1"/>
    <property type="molecule type" value="Genomic_DNA"/>
</dbReference>
<dbReference type="SUPFAM" id="SSF46785">
    <property type="entry name" value="Winged helix' DNA-binding domain"/>
    <property type="match status" value="1"/>
</dbReference>
<sequence length="363" mass="39489">MQSTRVPPPRLVKLVDRLRYNLYRLHQRLVPPPAAMVELILAGWTSQAIEAAAELGVADALVAGPMQPDDLAAKIGADPDAPSRLLRALCSRGVFRRRTDGSYALTPLAATLRTDAAGSMNAAARYYGSPQHREHWSMLAESVRTGRASIPRLRGKEFFAYLEDDPYLAELFNGAMTSISEMAELPVVAAYDFTPYRMIMDVGGGHGRLLAAILTAVPAARGVLFEIPDVVPGAQSLLRKLGVAERIQIETGSFFDGVPAGADLYFLKHIIHDWPDDQAVTILRNVRAAGGADARVVLAELVIPDHDRDFVGKWADLEMLLGLDGSRERTEDEYGTLLATAGFKMTRVIPTASPYSLIEARAA</sequence>
<evidence type="ECO:0000259" key="5">
    <source>
        <dbReference type="Pfam" id="PF00891"/>
    </source>
</evidence>
<evidence type="ECO:0000259" key="6">
    <source>
        <dbReference type="Pfam" id="PF08100"/>
    </source>
</evidence>
<keyword evidence="1 7" id="KW-0489">Methyltransferase</keyword>
<dbReference type="PANTHER" id="PTHR43712:SF2">
    <property type="entry name" value="O-METHYLTRANSFERASE CICE"/>
    <property type="match status" value="1"/>
</dbReference>
<comment type="caution">
    <text evidence="7">The sequence shown here is derived from an EMBL/GenBank/DDBJ whole genome shotgun (WGS) entry which is preliminary data.</text>
</comment>
<gene>
    <name evidence="7" type="ORF">BST27_03050</name>
</gene>
<dbReference type="Proteomes" id="UP000192739">
    <property type="component" value="Unassembled WGS sequence"/>
</dbReference>
<protein>
    <submittedName>
        <fullName evidence="7">Hydroxyneurosporene methyltransferase</fullName>
    </submittedName>
</protein>
<dbReference type="InterPro" id="IPR016461">
    <property type="entry name" value="COMT-like"/>
</dbReference>
<dbReference type="InterPro" id="IPR036388">
    <property type="entry name" value="WH-like_DNA-bd_sf"/>
</dbReference>
<evidence type="ECO:0000256" key="3">
    <source>
        <dbReference type="ARBA" id="ARBA00022691"/>
    </source>
</evidence>
<feature type="active site" description="Proton acceptor" evidence="4">
    <location>
        <position position="272"/>
    </location>
</feature>
<dbReference type="SUPFAM" id="SSF53335">
    <property type="entry name" value="S-adenosyl-L-methionine-dependent methyltransferases"/>
    <property type="match status" value="1"/>
</dbReference>
<dbReference type="STRING" id="28445.BHQ20_17200"/>
<evidence type="ECO:0000313" key="8">
    <source>
        <dbReference type="Proteomes" id="UP000192739"/>
    </source>
</evidence>
<dbReference type="InterPro" id="IPR029063">
    <property type="entry name" value="SAM-dependent_MTases_sf"/>
</dbReference>
<dbReference type="OrthoDB" id="4145676at2"/>
<dbReference type="Pfam" id="PF08100">
    <property type="entry name" value="Dimerisation"/>
    <property type="match status" value="1"/>
</dbReference>
<reference evidence="7 8" key="1">
    <citation type="submission" date="2017-02" db="EMBL/GenBank/DDBJ databases">
        <title>The new phylogeny of genus Mycobacterium.</title>
        <authorList>
            <person name="Tortoli E."/>
            <person name="Trovato A."/>
            <person name="Cirillo D.M."/>
        </authorList>
    </citation>
    <scope>NUCLEOTIDE SEQUENCE [LARGE SCALE GENOMIC DNA]</scope>
    <source>
        <strain evidence="7 8">DSM 44049</strain>
    </source>
</reference>
<organism evidence="7 8">
    <name type="scientific">Mycobacterium intermedium</name>
    <dbReference type="NCBI Taxonomy" id="28445"/>
    <lineage>
        <taxon>Bacteria</taxon>
        <taxon>Bacillati</taxon>
        <taxon>Actinomycetota</taxon>
        <taxon>Actinomycetes</taxon>
        <taxon>Mycobacteriales</taxon>
        <taxon>Mycobacteriaceae</taxon>
        <taxon>Mycobacterium</taxon>
        <taxon>Mycobacterium simiae complex</taxon>
    </lineage>
</organism>
<keyword evidence="8" id="KW-1185">Reference proteome</keyword>
<dbReference type="AlphaFoldDB" id="A0A1E3SCT0"/>
<evidence type="ECO:0000256" key="1">
    <source>
        <dbReference type="ARBA" id="ARBA00022603"/>
    </source>
</evidence>
<dbReference type="Gene3D" id="1.10.287.1350">
    <property type="match status" value="1"/>
</dbReference>
<accession>A0A1E3SCT0</accession>
<dbReference type="GO" id="GO:0008171">
    <property type="term" value="F:O-methyltransferase activity"/>
    <property type="evidence" value="ECO:0007669"/>
    <property type="project" value="InterPro"/>
</dbReference>